<feature type="domain" description="Nitroreductase" evidence="6">
    <location>
        <begin position="18"/>
        <end position="207"/>
    </location>
</feature>
<keyword evidence="4" id="KW-0288">FMN</keyword>
<evidence type="ECO:0000313" key="8">
    <source>
        <dbReference type="Proteomes" id="UP000019095"/>
    </source>
</evidence>
<sequence>MPMNSRDPYFDNDTLQAILTRKSVRGFLPDPVSAEDIRTILHVSARAPSGSNIQPWKVHVVSGTARDALSQALLQAHENGEPEQREYQYYPVKWREPYLARRRETGWSLYNTLGITREDKAGMKRQHGRNFAFFDAPVVLFITLDNDMETGSWMDTGMFIQNIMVAARSLGLHTCPQAALSSYPDIVRRHLQIADDQIIACGISLGYEDTRHPANQFSTSRLEVDEFTVFHADVQEKAP</sequence>
<evidence type="ECO:0000256" key="3">
    <source>
        <dbReference type="ARBA" id="ARBA00022630"/>
    </source>
</evidence>
<dbReference type="HOGENOM" id="CLU_070764_9_0_4"/>
<dbReference type="Pfam" id="PF00881">
    <property type="entry name" value="Nitroreductase"/>
    <property type="match status" value="1"/>
</dbReference>
<dbReference type="Proteomes" id="UP000019095">
    <property type="component" value="Chromosome"/>
</dbReference>
<dbReference type="AlphaFoldDB" id="W0PAH2"/>
<dbReference type="SUPFAM" id="SSF55469">
    <property type="entry name" value="FMN-dependent nitroreductase-like"/>
    <property type="match status" value="1"/>
</dbReference>
<dbReference type="InterPro" id="IPR000415">
    <property type="entry name" value="Nitroreductase-like"/>
</dbReference>
<evidence type="ECO:0000256" key="5">
    <source>
        <dbReference type="ARBA" id="ARBA00023002"/>
    </source>
</evidence>
<dbReference type="eggNOG" id="COG0778">
    <property type="taxonomic scope" value="Bacteria"/>
</dbReference>
<protein>
    <submittedName>
        <fullName evidence="7">Putative nitroreductase</fullName>
    </submittedName>
</protein>
<dbReference type="InterPro" id="IPR029479">
    <property type="entry name" value="Nitroreductase"/>
</dbReference>
<reference evidence="7 8" key="1">
    <citation type="journal article" date="2014" name="Microbiology">
        <title>Unravelling the complete genome sequence of Advenella mimigardefordensis strain DPN7T and novel insights in the catabolism of the xenobiotic polythioester precursor 3,3'-dithiodipropionate.</title>
        <authorList>
            <person name="Wubbeler J.H."/>
            <person name="Hiessl S."/>
            <person name="Schuldes J."/>
            <person name="Thurmer A."/>
            <person name="Daniel R."/>
            <person name="Steinbuchel A."/>
        </authorList>
    </citation>
    <scope>NUCLEOTIDE SEQUENCE [LARGE SCALE GENOMIC DNA]</scope>
    <source>
        <strain evidence="8">DSM 17166 / LMG 22922 / DPN7</strain>
    </source>
</reference>
<dbReference type="PATRIC" id="fig|1247726.3.peg.435"/>
<dbReference type="PANTHER" id="PTHR43673:SF2">
    <property type="entry name" value="NITROREDUCTASE"/>
    <property type="match status" value="1"/>
</dbReference>
<evidence type="ECO:0000259" key="6">
    <source>
        <dbReference type="Pfam" id="PF00881"/>
    </source>
</evidence>
<dbReference type="EMBL" id="CP003915">
    <property type="protein sequence ID" value="AHG62497.1"/>
    <property type="molecule type" value="Genomic_DNA"/>
</dbReference>
<dbReference type="PANTHER" id="PTHR43673">
    <property type="entry name" value="NAD(P)H NITROREDUCTASE YDGI-RELATED"/>
    <property type="match status" value="1"/>
</dbReference>
<dbReference type="CDD" id="cd02136">
    <property type="entry name" value="PnbA_NfnB-like"/>
    <property type="match status" value="1"/>
</dbReference>
<keyword evidence="8" id="KW-1185">Reference proteome</keyword>
<gene>
    <name evidence="7" type="ORF">MIM_c03950</name>
</gene>
<keyword evidence="5" id="KW-0560">Oxidoreductase</keyword>
<accession>W0PAH2</accession>
<evidence type="ECO:0000256" key="1">
    <source>
        <dbReference type="ARBA" id="ARBA00001917"/>
    </source>
</evidence>
<evidence type="ECO:0000256" key="2">
    <source>
        <dbReference type="ARBA" id="ARBA00007118"/>
    </source>
</evidence>
<comment type="similarity">
    <text evidence="2">Belongs to the nitroreductase family.</text>
</comment>
<evidence type="ECO:0000313" key="7">
    <source>
        <dbReference type="EMBL" id="AHG62497.1"/>
    </source>
</evidence>
<proteinExistence type="inferred from homology"/>
<organism evidence="7 8">
    <name type="scientific">Advenella mimigardefordensis (strain DSM 17166 / LMG 22922 / DPN7)</name>
    <dbReference type="NCBI Taxonomy" id="1247726"/>
    <lineage>
        <taxon>Bacteria</taxon>
        <taxon>Pseudomonadati</taxon>
        <taxon>Pseudomonadota</taxon>
        <taxon>Betaproteobacteria</taxon>
        <taxon>Burkholderiales</taxon>
        <taxon>Alcaligenaceae</taxon>
    </lineage>
</organism>
<dbReference type="STRING" id="1247726.MIM_c03950"/>
<keyword evidence="3" id="KW-0285">Flavoprotein</keyword>
<comment type="cofactor">
    <cofactor evidence="1">
        <name>FMN</name>
        <dbReference type="ChEBI" id="CHEBI:58210"/>
    </cofactor>
</comment>
<dbReference type="Gene3D" id="3.40.109.10">
    <property type="entry name" value="NADH Oxidase"/>
    <property type="match status" value="1"/>
</dbReference>
<dbReference type="GO" id="GO:0016491">
    <property type="term" value="F:oxidoreductase activity"/>
    <property type="evidence" value="ECO:0007669"/>
    <property type="project" value="UniProtKB-KW"/>
</dbReference>
<evidence type="ECO:0000256" key="4">
    <source>
        <dbReference type="ARBA" id="ARBA00022643"/>
    </source>
</evidence>
<name>W0PAH2_ADVMD</name>
<dbReference type="KEGG" id="amim:MIM_c03950"/>